<evidence type="ECO:0000256" key="4">
    <source>
        <dbReference type="ARBA" id="ARBA00022454"/>
    </source>
</evidence>
<comment type="subcellular location">
    <subcellularLocation>
        <location evidence="2">Chromosome</location>
    </subcellularLocation>
    <subcellularLocation>
        <location evidence="1">Nucleus</location>
    </subcellularLocation>
</comment>
<name>A0A8H6VK13_9PEZI</name>
<dbReference type="GO" id="GO:0003677">
    <property type="term" value="F:DNA binding"/>
    <property type="evidence" value="ECO:0007669"/>
    <property type="project" value="UniProtKB-KW"/>
</dbReference>
<reference evidence="9" key="1">
    <citation type="submission" date="2020-04" db="EMBL/GenBank/DDBJ databases">
        <title>Draft genome resource of the tomato pathogen Pseudocercospora fuligena.</title>
        <authorList>
            <person name="Zaccaron A."/>
        </authorList>
    </citation>
    <scope>NUCLEOTIDE SEQUENCE</scope>
    <source>
        <strain evidence="9">PF001</strain>
    </source>
</reference>
<feature type="compositionally biased region" description="Polar residues" evidence="8">
    <location>
        <begin position="65"/>
        <end position="75"/>
    </location>
</feature>
<dbReference type="PRINTS" id="PR00623">
    <property type="entry name" value="HISTONEH4"/>
</dbReference>
<dbReference type="GO" id="GO:0000786">
    <property type="term" value="C:nucleosome"/>
    <property type="evidence" value="ECO:0007669"/>
    <property type="project" value="UniProtKB-KW"/>
</dbReference>
<comment type="similarity">
    <text evidence="3">Belongs to the histone H4 family.</text>
</comment>
<dbReference type="OrthoDB" id="3919494at2759"/>
<evidence type="ECO:0000256" key="8">
    <source>
        <dbReference type="SAM" id="MobiDB-lite"/>
    </source>
</evidence>
<dbReference type="GO" id="GO:0046982">
    <property type="term" value="F:protein heterodimerization activity"/>
    <property type="evidence" value="ECO:0007669"/>
    <property type="project" value="InterPro"/>
</dbReference>
<evidence type="ECO:0000256" key="6">
    <source>
        <dbReference type="ARBA" id="ARBA00023242"/>
    </source>
</evidence>
<dbReference type="EMBL" id="JABCIY010000090">
    <property type="protein sequence ID" value="KAF7193272.1"/>
    <property type="molecule type" value="Genomic_DNA"/>
</dbReference>
<evidence type="ECO:0000256" key="1">
    <source>
        <dbReference type="ARBA" id="ARBA00004123"/>
    </source>
</evidence>
<proteinExistence type="inferred from homology"/>
<feature type="region of interest" description="Disordered" evidence="8">
    <location>
        <begin position="1"/>
        <end position="97"/>
    </location>
</feature>
<evidence type="ECO:0000256" key="3">
    <source>
        <dbReference type="ARBA" id="ARBA00006564"/>
    </source>
</evidence>
<comment type="caution">
    <text evidence="9">The sequence shown here is derived from an EMBL/GenBank/DDBJ whole genome shotgun (WGS) entry which is preliminary data.</text>
</comment>
<dbReference type="GO" id="GO:0030527">
    <property type="term" value="F:structural constituent of chromatin"/>
    <property type="evidence" value="ECO:0007669"/>
    <property type="project" value="InterPro"/>
</dbReference>
<dbReference type="InterPro" id="IPR009072">
    <property type="entry name" value="Histone-fold"/>
</dbReference>
<sequence length="161" mass="16990">MARFRESNGASVKRSDVPHRIALARAAPPTPSSSGIRGPGRPPGSSSTTPAGSSALRGPGRPAGSGSQKTPTTGGKTVPRPGLGKVVGPGARGLGQGLKTLKRHRKTLRDNMQGVTRGDIRRLARRGGVKRISGTIYEETRTVLRKRLTLVSIAFFYDDLN</sequence>
<dbReference type="Proteomes" id="UP000660729">
    <property type="component" value="Unassembled WGS sequence"/>
</dbReference>
<evidence type="ECO:0000256" key="5">
    <source>
        <dbReference type="ARBA" id="ARBA00023125"/>
    </source>
</evidence>
<keyword evidence="7" id="KW-0544">Nucleosome core</keyword>
<dbReference type="PANTHER" id="PTHR10484">
    <property type="entry name" value="HISTONE H4"/>
    <property type="match status" value="1"/>
</dbReference>
<feature type="compositionally biased region" description="Low complexity" evidence="8">
    <location>
        <begin position="43"/>
        <end position="55"/>
    </location>
</feature>
<keyword evidence="5" id="KW-0238">DNA-binding</keyword>
<keyword evidence="6" id="KW-0539">Nucleus</keyword>
<organism evidence="9 10">
    <name type="scientific">Pseudocercospora fuligena</name>
    <dbReference type="NCBI Taxonomy" id="685502"/>
    <lineage>
        <taxon>Eukaryota</taxon>
        <taxon>Fungi</taxon>
        <taxon>Dikarya</taxon>
        <taxon>Ascomycota</taxon>
        <taxon>Pezizomycotina</taxon>
        <taxon>Dothideomycetes</taxon>
        <taxon>Dothideomycetidae</taxon>
        <taxon>Mycosphaerellales</taxon>
        <taxon>Mycosphaerellaceae</taxon>
        <taxon>Pseudocercospora</taxon>
    </lineage>
</organism>
<evidence type="ECO:0000256" key="7">
    <source>
        <dbReference type="ARBA" id="ARBA00023269"/>
    </source>
</evidence>
<evidence type="ECO:0000313" key="10">
    <source>
        <dbReference type="Proteomes" id="UP000660729"/>
    </source>
</evidence>
<keyword evidence="10" id="KW-1185">Reference proteome</keyword>
<protein>
    <submittedName>
        <fullName evidence="9">Histone H4</fullName>
    </submittedName>
</protein>
<accession>A0A8H6VK13</accession>
<dbReference type="SUPFAM" id="SSF47113">
    <property type="entry name" value="Histone-fold"/>
    <property type="match status" value="1"/>
</dbReference>
<dbReference type="AlphaFoldDB" id="A0A8H6VK13"/>
<dbReference type="Gene3D" id="1.10.20.10">
    <property type="entry name" value="Histone, subunit A"/>
    <property type="match status" value="1"/>
</dbReference>
<keyword evidence="4" id="KW-0158">Chromosome</keyword>
<dbReference type="InterPro" id="IPR001951">
    <property type="entry name" value="Histone_H4"/>
</dbReference>
<gene>
    <name evidence="9" type="ORF">HII31_05366</name>
</gene>
<feature type="compositionally biased region" description="Gly residues" evidence="8">
    <location>
        <begin position="85"/>
        <end position="96"/>
    </location>
</feature>
<evidence type="ECO:0000256" key="2">
    <source>
        <dbReference type="ARBA" id="ARBA00004286"/>
    </source>
</evidence>
<evidence type="ECO:0000313" key="9">
    <source>
        <dbReference type="EMBL" id="KAF7193272.1"/>
    </source>
</evidence>
<dbReference type="GO" id="GO:0005634">
    <property type="term" value="C:nucleus"/>
    <property type="evidence" value="ECO:0007669"/>
    <property type="project" value="UniProtKB-SubCell"/>
</dbReference>